<dbReference type="GO" id="GO:0005524">
    <property type="term" value="F:ATP binding"/>
    <property type="evidence" value="ECO:0007669"/>
    <property type="project" value="UniProtKB-KW"/>
</dbReference>
<feature type="region of interest" description="Disordered" evidence="9">
    <location>
        <begin position="511"/>
        <end position="541"/>
    </location>
</feature>
<keyword evidence="5" id="KW-0418">Kinase</keyword>
<dbReference type="PANTHER" id="PTHR44899:SF1">
    <property type="entry name" value="SERINE_THREONINE-PROTEIN KINASE NEK5"/>
    <property type="match status" value="1"/>
</dbReference>
<keyword evidence="4" id="KW-0547">Nucleotide-binding</keyword>
<comment type="catalytic activity">
    <reaction evidence="7">
        <text>L-threonyl-[protein] + ATP = O-phospho-L-threonyl-[protein] + ADP + H(+)</text>
        <dbReference type="Rhea" id="RHEA:46608"/>
        <dbReference type="Rhea" id="RHEA-COMP:11060"/>
        <dbReference type="Rhea" id="RHEA-COMP:11605"/>
        <dbReference type="ChEBI" id="CHEBI:15378"/>
        <dbReference type="ChEBI" id="CHEBI:30013"/>
        <dbReference type="ChEBI" id="CHEBI:30616"/>
        <dbReference type="ChEBI" id="CHEBI:61977"/>
        <dbReference type="ChEBI" id="CHEBI:456216"/>
        <dbReference type="EC" id="2.7.11.1"/>
    </reaction>
</comment>
<dbReference type="GO" id="GO:0004674">
    <property type="term" value="F:protein serine/threonine kinase activity"/>
    <property type="evidence" value="ECO:0007669"/>
    <property type="project" value="UniProtKB-KW"/>
</dbReference>
<evidence type="ECO:0000313" key="12">
    <source>
        <dbReference type="Proteomes" id="UP000694545"/>
    </source>
</evidence>
<reference evidence="11" key="1">
    <citation type="submission" date="2025-08" db="UniProtKB">
        <authorList>
            <consortium name="Ensembl"/>
        </authorList>
    </citation>
    <scope>IDENTIFICATION</scope>
</reference>
<feature type="compositionally biased region" description="Basic and acidic residues" evidence="9">
    <location>
        <begin position="573"/>
        <end position="590"/>
    </location>
</feature>
<accession>A0A8D2KWR7</accession>
<evidence type="ECO:0000313" key="11">
    <source>
        <dbReference type="Ensembl" id="ENSVKKP00000013272.1"/>
    </source>
</evidence>
<dbReference type="EC" id="2.7.11.1" evidence="1"/>
<keyword evidence="2" id="KW-0723">Serine/threonine-protein kinase</keyword>
<evidence type="ECO:0000256" key="8">
    <source>
        <dbReference type="ARBA" id="ARBA00048679"/>
    </source>
</evidence>
<keyword evidence="6" id="KW-0067">ATP-binding</keyword>
<dbReference type="Proteomes" id="UP000694545">
    <property type="component" value="Unplaced"/>
</dbReference>
<name>A0A8D2KWR7_VARKO</name>
<dbReference type="Gene3D" id="1.10.510.10">
    <property type="entry name" value="Transferase(Phosphotransferase) domain 1"/>
    <property type="match status" value="1"/>
</dbReference>
<evidence type="ECO:0000256" key="6">
    <source>
        <dbReference type="ARBA" id="ARBA00022840"/>
    </source>
</evidence>
<reference evidence="11" key="2">
    <citation type="submission" date="2025-09" db="UniProtKB">
        <authorList>
            <consortium name="Ensembl"/>
        </authorList>
    </citation>
    <scope>IDENTIFICATION</scope>
</reference>
<evidence type="ECO:0000259" key="10">
    <source>
        <dbReference type="PROSITE" id="PS50011"/>
    </source>
</evidence>
<keyword evidence="12" id="KW-1185">Reference proteome</keyword>
<evidence type="ECO:0000256" key="9">
    <source>
        <dbReference type="SAM" id="MobiDB-lite"/>
    </source>
</evidence>
<feature type="domain" description="Protein kinase" evidence="10">
    <location>
        <begin position="1"/>
        <end position="102"/>
    </location>
</feature>
<evidence type="ECO:0000256" key="5">
    <source>
        <dbReference type="ARBA" id="ARBA00022777"/>
    </source>
</evidence>
<dbReference type="OMA" id="RQWDARA"/>
<dbReference type="InterPro" id="IPR000719">
    <property type="entry name" value="Prot_kinase_dom"/>
</dbReference>
<evidence type="ECO:0000256" key="2">
    <source>
        <dbReference type="ARBA" id="ARBA00022527"/>
    </source>
</evidence>
<sequence length="608" mass="69840">MEFARTCIGTPYYLSPEICENRSYNNKTDIWSLGCVLYELCTLKHPFEGDSFPHLVLKICRGHFIPVSTKYSYDLRSLISQLFKTSPKDRPSINSILKKPFLEKQIRKYLPAEVMEEEFSHTVIHGKRPPASISSAPKVQKPRIHSHHSPKIKMEMHPRKQELLYKNKWNFPSAGQDPINQLWSPKLKISEKAEAARICGHYDHYYVKLANLQKRPLVQEDGPLIGQRMEDYYKQKGQELPPPPPHWPAEYLQRRFSAQQYKLKVENRLGLQPSSADPHYGQMQNQEIKAEALNTYQKAFVQKKEMNEKENKNLKDKTFLVKHRKTEDQSPHSDIIPGGKDETTQDIEQKLEQTELHNLKESNISEGKHKAKDNYKLNGTLTFEDGGNLRKKLTNVYDDYIDKALLELCCWETDVDNEDDAIINRKQWQASAPRTLLNMLENADITSACPTMDEAGQVIIPSDFPENRRKWSQETPGTLMNMLAAAECSGDTLCQAEELKVQVALLTPKTDEADSKAGSVIEVDEERFDPRSDDTNFEESEDELRNELVESLEKVVTFLEEEILEAPAESDTDQLKKESVSNSELRKPNENSEDNSNMIGDNQERAIS</sequence>
<evidence type="ECO:0000256" key="3">
    <source>
        <dbReference type="ARBA" id="ARBA00022679"/>
    </source>
</evidence>
<dbReference type="SUPFAM" id="SSF56112">
    <property type="entry name" value="Protein kinase-like (PK-like)"/>
    <property type="match status" value="1"/>
</dbReference>
<dbReference type="SMART" id="SM00220">
    <property type="entry name" value="S_TKc"/>
    <property type="match status" value="1"/>
</dbReference>
<comment type="catalytic activity">
    <reaction evidence="8">
        <text>L-seryl-[protein] + ATP = O-phospho-L-seryl-[protein] + ADP + H(+)</text>
        <dbReference type="Rhea" id="RHEA:17989"/>
        <dbReference type="Rhea" id="RHEA-COMP:9863"/>
        <dbReference type="Rhea" id="RHEA-COMP:11604"/>
        <dbReference type="ChEBI" id="CHEBI:15378"/>
        <dbReference type="ChEBI" id="CHEBI:29999"/>
        <dbReference type="ChEBI" id="CHEBI:30616"/>
        <dbReference type="ChEBI" id="CHEBI:83421"/>
        <dbReference type="ChEBI" id="CHEBI:456216"/>
        <dbReference type="EC" id="2.7.11.1"/>
    </reaction>
</comment>
<evidence type="ECO:0000256" key="7">
    <source>
        <dbReference type="ARBA" id="ARBA00047899"/>
    </source>
</evidence>
<feature type="region of interest" description="Disordered" evidence="9">
    <location>
        <begin position="130"/>
        <end position="149"/>
    </location>
</feature>
<dbReference type="Pfam" id="PF00069">
    <property type="entry name" value="Pkinase"/>
    <property type="match status" value="1"/>
</dbReference>
<organism evidence="11 12">
    <name type="scientific">Varanus komodoensis</name>
    <name type="common">Komodo dragon</name>
    <dbReference type="NCBI Taxonomy" id="61221"/>
    <lineage>
        <taxon>Eukaryota</taxon>
        <taxon>Metazoa</taxon>
        <taxon>Chordata</taxon>
        <taxon>Craniata</taxon>
        <taxon>Vertebrata</taxon>
        <taxon>Euteleostomi</taxon>
        <taxon>Lepidosauria</taxon>
        <taxon>Squamata</taxon>
        <taxon>Bifurcata</taxon>
        <taxon>Unidentata</taxon>
        <taxon>Episquamata</taxon>
        <taxon>Toxicofera</taxon>
        <taxon>Anguimorpha</taxon>
        <taxon>Paleoanguimorpha</taxon>
        <taxon>Varanoidea</taxon>
        <taxon>Varanidae</taxon>
        <taxon>Varanus</taxon>
    </lineage>
</organism>
<evidence type="ECO:0000256" key="4">
    <source>
        <dbReference type="ARBA" id="ARBA00022741"/>
    </source>
</evidence>
<dbReference type="InterPro" id="IPR051131">
    <property type="entry name" value="NEK_Ser/Thr_kinase_NIMA"/>
</dbReference>
<keyword evidence="3" id="KW-0808">Transferase</keyword>
<proteinExistence type="predicted"/>
<dbReference type="Ensembl" id="ENSVKKT00000013591.1">
    <property type="protein sequence ID" value="ENSVKKP00000013272.1"/>
    <property type="gene ID" value="ENSVKKG00000009174.1"/>
</dbReference>
<protein>
    <recommendedName>
        <fullName evidence="1">non-specific serine/threonine protein kinase</fullName>
        <ecNumber evidence="1">2.7.11.1</ecNumber>
    </recommendedName>
</protein>
<evidence type="ECO:0000256" key="1">
    <source>
        <dbReference type="ARBA" id="ARBA00012513"/>
    </source>
</evidence>
<dbReference type="PANTHER" id="PTHR44899">
    <property type="entry name" value="CAMK FAMILY PROTEIN KINASE"/>
    <property type="match status" value="1"/>
</dbReference>
<feature type="region of interest" description="Disordered" evidence="9">
    <location>
        <begin position="564"/>
        <end position="608"/>
    </location>
</feature>
<dbReference type="AlphaFoldDB" id="A0A8D2KWR7"/>
<dbReference type="PROSITE" id="PS50011">
    <property type="entry name" value="PROTEIN_KINASE_DOM"/>
    <property type="match status" value="1"/>
</dbReference>
<feature type="compositionally biased region" description="Basic residues" evidence="9">
    <location>
        <begin position="140"/>
        <end position="149"/>
    </location>
</feature>
<dbReference type="InterPro" id="IPR011009">
    <property type="entry name" value="Kinase-like_dom_sf"/>
</dbReference>